<gene>
    <name evidence="7" type="ORF">K1X15_18275</name>
</gene>
<dbReference type="Proteomes" id="UP000825799">
    <property type="component" value="Chromosome"/>
</dbReference>
<dbReference type="InterPro" id="IPR051310">
    <property type="entry name" value="MCP_chemotaxis"/>
</dbReference>
<evidence type="ECO:0000256" key="1">
    <source>
        <dbReference type="ARBA" id="ARBA00022500"/>
    </source>
</evidence>
<feature type="coiled-coil region" evidence="4">
    <location>
        <begin position="302"/>
        <end position="364"/>
    </location>
</feature>
<evidence type="ECO:0000256" key="2">
    <source>
        <dbReference type="ARBA" id="ARBA00029447"/>
    </source>
</evidence>
<accession>A0ABX8WCT5</accession>
<dbReference type="Pfam" id="PF00015">
    <property type="entry name" value="MCPsignal"/>
    <property type="match status" value="1"/>
</dbReference>
<dbReference type="PANTHER" id="PTHR43531:SF11">
    <property type="entry name" value="METHYL-ACCEPTING CHEMOTAXIS PROTEIN 3"/>
    <property type="match status" value="1"/>
</dbReference>
<keyword evidence="5" id="KW-0472">Membrane</keyword>
<evidence type="ECO:0000313" key="7">
    <source>
        <dbReference type="EMBL" id="QYO76511.1"/>
    </source>
</evidence>
<evidence type="ECO:0000313" key="8">
    <source>
        <dbReference type="Proteomes" id="UP000825799"/>
    </source>
</evidence>
<keyword evidence="8" id="KW-1185">Reference proteome</keyword>
<dbReference type="SMART" id="SM00283">
    <property type="entry name" value="MA"/>
    <property type="match status" value="1"/>
</dbReference>
<dbReference type="EMBL" id="CP080590">
    <property type="protein sequence ID" value="QYO76511.1"/>
    <property type="molecule type" value="Genomic_DNA"/>
</dbReference>
<evidence type="ECO:0000259" key="6">
    <source>
        <dbReference type="PROSITE" id="PS50111"/>
    </source>
</evidence>
<dbReference type="PRINTS" id="PR00260">
    <property type="entry name" value="CHEMTRNSDUCR"/>
</dbReference>
<dbReference type="Gene3D" id="1.10.287.950">
    <property type="entry name" value="Methyl-accepting chemotaxis protein"/>
    <property type="match status" value="1"/>
</dbReference>
<reference evidence="7 8" key="1">
    <citation type="submission" date="2021-08" db="EMBL/GenBank/DDBJ databases">
        <title>Devosia salina sp. nov., isolated from the South China Sea sediment.</title>
        <authorList>
            <person name="Zhou Z."/>
        </authorList>
    </citation>
    <scope>NUCLEOTIDE SEQUENCE [LARGE SCALE GENOMIC DNA]</scope>
    <source>
        <strain evidence="7 8">SCS-3</strain>
    </source>
</reference>
<keyword evidence="5" id="KW-1133">Transmembrane helix</keyword>
<feature type="transmembrane region" description="Helical" evidence="5">
    <location>
        <begin position="48"/>
        <end position="70"/>
    </location>
</feature>
<feature type="domain" description="Methyl-accepting transducer" evidence="6">
    <location>
        <begin position="290"/>
        <end position="454"/>
    </location>
</feature>
<keyword evidence="3" id="KW-0807">Transducer</keyword>
<dbReference type="PROSITE" id="PS50111">
    <property type="entry name" value="CHEMOTAXIS_TRANSDUC_2"/>
    <property type="match status" value="1"/>
</dbReference>
<evidence type="ECO:0000256" key="4">
    <source>
        <dbReference type="SAM" id="Coils"/>
    </source>
</evidence>
<evidence type="ECO:0000256" key="3">
    <source>
        <dbReference type="PROSITE-ProRule" id="PRU00284"/>
    </source>
</evidence>
<organism evidence="7 8">
    <name type="scientific">Devosia salina</name>
    <dbReference type="NCBI Taxonomy" id="2860336"/>
    <lineage>
        <taxon>Bacteria</taxon>
        <taxon>Pseudomonadati</taxon>
        <taxon>Pseudomonadota</taxon>
        <taxon>Alphaproteobacteria</taxon>
        <taxon>Hyphomicrobiales</taxon>
        <taxon>Devosiaceae</taxon>
        <taxon>Devosia</taxon>
    </lineage>
</organism>
<comment type="similarity">
    <text evidence="2">Belongs to the methyl-accepting chemotaxis (MCP) protein family.</text>
</comment>
<evidence type="ECO:0000256" key="5">
    <source>
        <dbReference type="SAM" id="Phobius"/>
    </source>
</evidence>
<dbReference type="InterPro" id="IPR004089">
    <property type="entry name" value="MCPsignal_dom"/>
</dbReference>
<name>A0ABX8WCT5_9HYPH</name>
<keyword evidence="4" id="KW-0175">Coiled coil</keyword>
<sequence length="516" mass="53973">MPDHAAFTVDSRPPHRGLRLMAAAAGLWTLSGAAAGGLLLALGPGPGWFAAAGSLAGLAIAGSLIFGHVVDRREAARLAAVAQAAGLCDKPGETLSIAGIVARLGRRLERAHHFRAALGTLEAPVLVIDEHGVILAASQGMERLAPAAVEGETLDGLFGAGYLEGGGGAPEEALVMLQGQRLVAHRRALPSGRYALELKPAGHFIEDDNFEAALEALRQGQTGFRFDAEAVAARAALGGFNRAFEALDDGVTQLRSVMAGEAITDAALPLADEAQMVIDLFAGLDEQQRDEAQARVALETRLASVKTLLAQFEARAAELEQTAETGRQALAAGVEKMAGLEAQLANAQRRTDEAGRMAAQVEQAAGRTRALVSEIARMAQEIDTMTAGIEDVSFRTNLLALNAAVEAARAGEKGAGFAVVADEVRQLAQVTNRSAKDIRVIADKGRAQARIGLDEAGELQRITSALKENLRNLSNGTANIAPIVEVERRQEAVRTAAGPLVERAGQETGFDQRAAS</sequence>
<protein>
    <recommendedName>
        <fullName evidence="6">Methyl-accepting transducer domain-containing protein</fullName>
    </recommendedName>
</protein>
<keyword evidence="5" id="KW-0812">Transmembrane</keyword>
<feature type="transmembrane region" description="Helical" evidence="5">
    <location>
        <begin position="20"/>
        <end position="42"/>
    </location>
</feature>
<dbReference type="SUPFAM" id="SSF58104">
    <property type="entry name" value="Methyl-accepting chemotaxis protein (MCP) signaling domain"/>
    <property type="match status" value="1"/>
</dbReference>
<proteinExistence type="inferred from homology"/>
<dbReference type="InterPro" id="IPR004090">
    <property type="entry name" value="Chemotax_Me-accpt_rcpt"/>
</dbReference>
<dbReference type="PANTHER" id="PTHR43531">
    <property type="entry name" value="PROTEIN ICFG"/>
    <property type="match status" value="1"/>
</dbReference>
<keyword evidence="1" id="KW-0145">Chemotaxis</keyword>